<evidence type="ECO:0000313" key="3">
    <source>
        <dbReference type="Proteomes" id="UP000471640"/>
    </source>
</evidence>
<protein>
    <submittedName>
        <fullName evidence="2">DUF4400 domain-containing protein</fullName>
    </submittedName>
</protein>
<proteinExistence type="predicted"/>
<organism evidence="2 3">
    <name type="scientific">Thiorhodococcus mannitoliphagus</name>
    <dbReference type="NCBI Taxonomy" id="329406"/>
    <lineage>
        <taxon>Bacteria</taxon>
        <taxon>Pseudomonadati</taxon>
        <taxon>Pseudomonadota</taxon>
        <taxon>Gammaproteobacteria</taxon>
        <taxon>Chromatiales</taxon>
        <taxon>Chromatiaceae</taxon>
        <taxon>Thiorhodococcus</taxon>
    </lineage>
</organism>
<sequence length="214" mass="23077">MANPEPGDARSPVGAGGIAVLLLLLVGLIGIACWVPTGWLEQVGTLERAWSRQALGERSAVAVLDLARRWYAMQRDQNDALIAGQSMSADPQVSVLIDGVDPEWLLNRAKAVRLLVELACLRAALLTAWAPALGLLLVAGVLEGHWRWRIRQLGFDYPSPVARQASQTGLTLVVGLLLLVLLLPLPLHPFVIPLLTLIAVRLIGTGITHLPKQL</sequence>
<keyword evidence="1" id="KW-1133">Transmembrane helix</keyword>
<keyword evidence="1" id="KW-0812">Transmembrane</keyword>
<dbReference type="AlphaFoldDB" id="A0A6P1E0P8"/>
<dbReference type="RefSeq" id="WP_164656795.1">
    <property type="nucleotide sequence ID" value="NZ_JAAIJR010000192.1"/>
</dbReference>
<evidence type="ECO:0000313" key="2">
    <source>
        <dbReference type="EMBL" id="NEX23360.1"/>
    </source>
</evidence>
<gene>
    <name evidence="2" type="ORF">G3480_24215</name>
</gene>
<feature type="transmembrane region" description="Helical" evidence="1">
    <location>
        <begin position="123"/>
        <end position="144"/>
    </location>
</feature>
<reference evidence="2 3" key="2">
    <citation type="submission" date="2020-02" db="EMBL/GenBank/DDBJ databases">
        <title>Genome sequences of Thiorhodococcus mannitoliphagus and Thiorhodococcus minor, purple sulfur photosynthetic bacteria in the gammaproteobacterial family, Chromatiaceae.</title>
        <authorList>
            <person name="Aviles F.A."/>
            <person name="Meyer T.E."/>
            <person name="Kyndt J.A."/>
        </authorList>
    </citation>
    <scope>NUCLEOTIDE SEQUENCE [LARGE SCALE GENOMIC DNA]</scope>
    <source>
        <strain evidence="2 3">DSM 18266</strain>
    </source>
</reference>
<feature type="transmembrane region" description="Helical" evidence="1">
    <location>
        <begin position="12"/>
        <end position="37"/>
    </location>
</feature>
<dbReference type="EMBL" id="JAAIJR010000192">
    <property type="protein sequence ID" value="NEX23360.1"/>
    <property type="molecule type" value="Genomic_DNA"/>
</dbReference>
<dbReference type="InterPro" id="IPR022266">
    <property type="entry name" value="DtrJ-like"/>
</dbReference>
<accession>A0A6P1E0P8</accession>
<evidence type="ECO:0000256" key="1">
    <source>
        <dbReference type="SAM" id="Phobius"/>
    </source>
</evidence>
<name>A0A6P1E0P8_9GAMM</name>
<keyword evidence="1" id="KW-0472">Membrane</keyword>
<reference evidence="3" key="1">
    <citation type="journal article" date="2020" name="Microbiol. Resour. Announc.">
        <title>Draft Genome Sequences of Thiorhodococcus mannitoliphagus and Thiorhodococcus minor, Purple Sulfur Photosynthetic Bacteria in the Gammaproteobacterial Family Chromatiaceae.</title>
        <authorList>
            <person name="Aviles F.A."/>
            <person name="Meyer T.E."/>
            <person name="Kyndt J.A."/>
        </authorList>
    </citation>
    <scope>NUCLEOTIDE SEQUENCE [LARGE SCALE GENOMIC DNA]</scope>
    <source>
        <strain evidence="3">DSM 18266</strain>
    </source>
</reference>
<comment type="caution">
    <text evidence="2">The sequence shown here is derived from an EMBL/GenBank/DDBJ whole genome shotgun (WGS) entry which is preliminary data.</text>
</comment>
<dbReference type="Pfam" id="PF14348">
    <property type="entry name" value="DtrJ-like"/>
    <property type="match status" value="1"/>
</dbReference>
<keyword evidence="3" id="KW-1185">Reference proteome</keyword>
<dbReference type="Proteomes" id="UP000471640">
    <property type="component" value="Unassembled WGS sequence"/>
</dbReference>
<feature type="transmembrane region" description="Helical" evidence="1">
    <location>
        <begin position="165"/>
        <end position="184"/>
    </location>
</feature>